<feature type="compositionally biased region" description="Basic and acidic residues" evidence="1">
    <location>
        <begin position="1528"/>
        <end position="1542"/>
    </location>
</feature>
<dbReference type="FunFam" id="3.40.50.300:FF:003210">
    <property type="entry name" value="RNA helicase aquarius"/>
    <property type="match status" value="1"/>
</dbReference>
<comment type="caution">
    <text evidence="7">The sequence shown here is derived from an EMBL/GenBank/DDBJ whole genome shotgun (WGS) entry which is preliminary data.</text>
</comment>
<proteinExistence type="predicted"/>
<evidence type="ECO:0000259" key="3">
    <source>
        <dbReference type="Pfam" id="PF13087"/>
    </source>
</evidence>
<organism evidence="7 8">
    <name type="scientific">Symbiodinium natans</name>
    <dbReference type="NCBI Taxonomy" id="878477"/>
    <lineage>
        <taxon>Eukaryota</taxon>
        <taxon>Sar</taxon>
        <taxon>Alveolata</taxon>
        <taxon>Dinophyceae</taxon>
        <taxon>Suessiales</taxon>
        <taxon>Symbiodiniaceae</taxon>
        <taxon>Symbiodinium</taxon>
    </lineage>
</organism>
<dbReference type="InterPro" id="IPR048967">
    <property type="entry name" value="Aquarius_insert"/>
</dbReference>
<dbReference type="Pfam" id="PF16399">
    <property type="entry name" value="Aquarius_N_1st"/>
    <property type="match status" value="1"/>
</dbReference>
<dbReference type="InterPro" id="IPR045055">
    <property type="entry name" value="DNA2/NAM7-like"/>
</dbReference>
<feature type="region of interest" description="Disordered" evidence="1">
    <location>
        <begin position="399"/>
        <end position="516"/>
    </location>
</feature>
<feature type="compositionally biased region" description="Basic residues" evidence="1">
    <location>
        <begin position="441"/>
        <end position="461"/>
    </location>
</feature>
<dbReference type="Pfam" id="PF21143">
    <property type="entry name" value="Aquarius_N_2nd"/>
    <property type="match status" value="1"/>
</dbReference>
<feature type="domain" description="DNA2/NAM7 helicase helicase" evidence="2">
    <location>
        <begin position="1348"/>
        <end position="1698"/>
    </location>
</feature>
<evidence type="ECO:0000313" key="7">
    <source>
        <dbReference type="EMBL" id="CAE7544304.1"/>
    </source>
</evidence>
<dbReference type="GO" id="GO:0003729">
    <property type="term" value="F:mRNA binding"/>
    <property type="evidence" value="ECO:0007669"/>
    <property type="project" value="TreeGrafter"/>
</dbReference>
<dbReference type="GO" id="GO:0004386">
    <property type="term" value="F:helicase activity"/>
    <property type="evidence" value="ECO:0007669"/>
    <property type="project" value="InterPro"/>
</dbReference>
<reference evidence="7" key="1">
    <citation type="submission" date="2021-02" db="EMBL/GenBank/DDBJ databases">
        <authorList>
            <person name="Dougan E. K."/>
            <person name="Rhodes N."/>
            <person name="Thang M."/>
            <person name="Chan C."/>
        </authorList>
    </citation>
    <scope>NUCLEOTIDE SEQUENCE</scope>
</reference>
<feature type="domain" description="RNA helicase aquarius insertion" evidence="6">
    <location>
        <begin position="1262"/>
        <end position="1334"/>
    </location>
</feature>
<keyword evidence="8" id="KW-1185">Reference proteome</keyword>
<dbReference type="Pfam" id="PF13086">
    <property type="entry name" value="AAA_11"/>
    <property type="match status" value="1"/>
</dbReference>
<dbReference type="CDD" id="cd17935">
    <property type="entry name" value="EEXXQc_AQR"/>
    <property type="match status" value="1"/>
</dbReference>
<dbReference type="InterPro" id="IPR048966">
    <property type="entry name" value="Aquarius_b-barrel"/>
</dbReference>
<evidence type="ECO:0000313" key="8">
    <source>
        <dbReference type="Proteomes" id="UP000604046"/>
    </source>
</evidence>
<evidence type="ECO:0000259" key="4">
    <source>
        <dbReference type="Pfam" id="PF16399"/>
    </source>
</evidence>
<dbReference type="EMBL" id="CAJNDS010002611">
    <property type="protein sequence ID" value="CAE7544304.1"/>
    <property type="molecule type" value="Genomic_DNA"/>
</dbReference>
<evidence type="ECO:0000259" key="5">
    <source>
        <dbReference type="Pfam" id="PF21143"/>
    </source>
</evidence>
<feature type="domain" description="DNA2/NAM7 helicase-like C-terminal" evidence="3">
    <location>
        <begin position="1707"/>
        <end position="1898"/>
    </location>
</feature>
<dbReference type="InterPro" id="IPR041679">
    <property type="entry name" value="DNA2/NAM7-like_C"/>
</dbReference>
<feature type="compositionally biased region" description="Pro residues" evidence="1">
    <location>
        <begin position="101"/>
        <end position="119"/>
    </location>
</feature>
<dbReference type="InterPro" id="IPR041677">
    <property type="entry name" value="DNA2/NAM7_AAA_11"/>
</dbReference>
<dbReference type="OrthoDB" id="1879at2759"/>
<dbReference type="Proteomes" id="UP000604046">
    <property type="component" value="Unassembled WGS sequence"/>
</dbReference>
<feature type="domain" description="RNA helicase aquarius beta-barrel" evidence="5">
    <location>
        <begin position="1044"/>
        <end position="1211"/>
    </location>
</feature>
<dbReference type="Gene3D" id="3.40.50.300">
    <property type="entry name" value="P-loop containing nucleotide triphosphate hydrolases"/>
    <property type="match status" value="2"/>
</dbReference>
<feature type="compositionally biased region" description="Basic and acidic residues" evidence="1">
    <location>
        <begin position="462"/>
        <end position="482"/>
    </location>
</feature>
<evidence type="ECO:0000259" key="2">
    <source>
        <dbReference type="Pfam" id="PF13086"/>
    </source>
</evidence>
<name>A0A812TYE2_9DINO</name>
<dbReference type="InterPro" id="IPR047187">
    <property type="entry name" value="SF1_C_Upf1"/>
</dbReference>
<dbReference type="PANTHER" id="PTHR10887:SF5">
    <property type="entry name" value="RNA HELICASE AQUARIUS"/>
    <property type="match status" value="1"/>
</dbReference>
<evidence type="ECO:0000259" key="6">
    <source>
        <dbReference type="Pfam" id="PF21144"/>
    </source>
</evidence>
<feature type="region of interest" description="Disordered" evidence="1">
    <location>
        <begin position="93"/>
        <end position="130"/>
    </location>
</feature>
<gene>
    <name evidence="7" type="primary">AQR</name>
    <name evidence="7" type="ORF">SNAT2548_LOCUS30531</name>
</gene>
<feature type="region of interest" description="Disordered" evidence="1">
    <location>
        <begin position="1515"/>
        <end position="1542"/>
    </location>
</feature>
<dbReference type="InterPro" id="IPR027417">
    <property type="entry name" value="P-loop_NTPase"/>
</dbReference>
<dbReference type="InterPro" id="IPR032174">
    <property type="entry name" value="Aquarius_N"/>
</dbReference>
<feature type="domain" description="RNA helicase aquarius N-terminal" evidence="4">
    <location>
        <begin position="553"/>
        <end position="898"/>
    </location>
</feature>
<dbReference type="Pfam" id="PF13087">
    <property type="entry name" value="AAA_12"/>
    <property type="match status" value="1"/>
</dbReference>
<dbReference type="Pfam" id="PF21144">
    <property type="entry name" value="Aquarius_N_3rd"/>
    <property type="match status" value="1"/>
</dbReference>
<evidence type="ECO:0000256" key="1">
    <source>
        <dbReference type="SAM" id="MobiDB-lite"/>
    </source>
</evidence>
<dbReference type="GO" id="GO:0071013">
    <property type="term" value="C:catalytic step 2 spliceosome"/>
    <property type="evidence" value="ECO:0007669"/>
    <property type="project" value="TreeGrafter"/>
</dbReference>
<feature type="compositionally biased region" description="Polar residues" evidence="1">
    <location>
        <begin position="408"/>
        <end position="417"/>
    </location>
</feature>
<dbReference type="PANTHER" id="PTHR10887">
    <property type="entry name" value="DNA2/NAM7 HELICASE FAMILY"/>
    <property type="match status" value="1"/>
</dbReference>
<dbReference type="SUPFAM" id="SSF52540">
    <property type="entry name" value="P-loop containing nucleoside triphosphate hydrolases"/>
    <property type="match status" value="1"/>
</dbReference>
<accession>A0A812TYE2</accession>
<dbReference type="FunFam" id="3.40.50.300:FF:002863">
    <property type="entry name" value="Pre-mRNA-splicing factor cwf11"/>
    <property type="match status" value="1"/>
</dbReference>
<feature type="compositionally biased region" description="Basic and acidic residues" evidence="1">
    <location>
        <begin position="421"/>
        <end position="440"/>
    </location>
</feature>
<protein>
    <submittedName>
        <fullName evidence="7">AQR protein</fullName>
    </submittedName>
</protein>
<sequence length="1972" mass="222768">MKLLSMDGSAMPMLTTIGPPGIAGPGTAPGAAPVAPAAPGATASQAPLLRIRAGIEAGNHAEVMAGVREADEQGVVLAQNVRDMISQWLSVNAPKKEPEKPSPPAPLEPAPDPAPPPGPQTKSKETTAPATTTEQLRNALLRFFELAPKGSDGAAGLGIIEGEEGRRYLPLPMLGRAVGITGEDFEVAMKAWNVVNETPPGTFMMTEDARAVGLVEWAGWEEFAGSLDVIVKGTRDPAFEPRSIQGHVARAARGAVRSGPLRQGDVLRRLQELSSENLPEDATSPALRSAILRRARLALACLVDAIASQGLGPEAGVDSMGLVGQLPRTLFGIIFDNIDDRDRGACAFLGEILQSWDRRRCFSKRWLQDAAGKFSMPKGPNAERDERRGWYALTSENLHRKPAEEENGTSGQSQAFLSTDDAPRAEADPPEPPKKDSRRTETRRKSRSPRRSPKSHSRRSPQKKEEKESTEKPPKEAPKDEAAAAQADAGGGEAVDSDAKKKRRVLQQDDDDDETVAKRLEESRRRRAALMAKQLACRQKVCMRMFDNGLLSVSVKVVEEIYAKLKESGFDSKQVTTLEFNSFLERKLWPGFDADKASSLAHLITIALLINEKVRDGSVSAWDSVAARKEKFSSYFESMLELWKSGKLTLREKSHVLQFLINCFQSLEQDFVRECCLRLTGLQSWFHLNDLHREKLLSLNKKLPAFWKKVQKKYADPKTPQAKQERNFMSELLDEFLASLETFGELPDLGVEELSYLERCIELMIDLLDQLPTRRFFRPLLVDKHVVVRCRGSKVAQLPQARLVNQLLGILRYYENFEIDDTTGKPLSRREVTDLHYERLQLLQRVCFQEFADNPSLKQIMLVNVAKLDTREALLQHFEPLPFDVLKVLCAKVCYLDVSKDTTLAAMEKKVHDAIAAQEAQDADKEVAEPKKKKRKKKVKTEEEERICKLLVEILVNRLERPVMQQDDVMKMPLYPTEDLIWDPNLVPEEHYSGDYTLALPKLNLQFLTIHDYLLRNFNLFRLESTHEIRDDLQDQIPRMKASIDQDGSTHFSGSGRMMVPLGGLEVMNVKRPKVGEEVPSEVRAEVRWALTGVLPQVRQEWDTLREHDVIFLIRIKAPEEPYDGRVADLTVAEFPEKFGVVSVRGAEITELLDDEGNVISDPNPAERKTPVGDGRVARVILDPAQYHQDLEAMAAGKTEIYSTLNLVMRRKPKENNFKAILHTIRSLMNNEDTVVPDWLHDLFLGYGDPGAAQYWKLPTALSEIDFRDTFLDDDHILESFPDAEDIEVPDDLKRPFKLKFATVKGSGVVSTKRPQERVIASAYTLPNMGPYPECQPRENSIRFTPVQVEAIRSGVNPGLTMVVGPPGTGKTDTAVQVVNLLFHNFPDQKIVLVAHSNQALNDLFEKIVALDIPERYLLRLGRGIEELDAKQDFSKWGRVNHMLKRRIELLAKVERLADTFGLSGQDVAYTCETAQHFFLHHVRYRWEEFHKKLGIAGKTGANIHKVLAKTGQAKKRRLDEEEAADGADARPTEDENSEEMKKMREQLLSGKKTVISCLFPFTKFFADAPQPLFPSESYEADLEVAEGCFRYFENMFREIEECRAFELLRNGHDRGDYLITTHARIIAMTCTHAALTRSTLVNLSFKYDNLLMEESAQILEVETFIPMLLQNAENGVSRLKRVMLIGDHHQLPPVVKNRAFQKYGHLDQSLYARFVRLKTPTVDLNLQGRARPNIAELYSWRYRDLGNLPNVLTDDRYRYANPGLTYEYQFVNVEDFEGRGESQPTPYFYQNLGEAEYCVALFMYMRLCGIPAQKISILSTYNGQKALLRDVVRTRCTWNPLFGEPAKITTVDKFQGQQNDFIIVSLVRTQHVGHLRDVRRLIVTMSRARFGLYVFGRFSLFENCFELTPVFSRFARLPRELSLELHEQPGSMRLLDAEPQSTIVQDLHQMWTLLQAKMKAQFQDLSAQAFA</sequence>
<dbReference type="CDD" id="cd18808">
    <property type="entry name" value="SF1_C_Upf1"/>
    <property type="match status" value="1"/>
</dbReference>